<dbReference type="Proteomes" id="UP000004374">
    <property type="component" value="Unassembled WGS sequence"/>
</dbReference>
<keyword evidence="2" id="KW-1185">Reference proteome</keyword>
<name>I1E372_9GAMM</name>
<accession>I1E372</accession>
<proteinExistence type="predicted"/>
<reference evidence="1 2" key="1">
    <citation type="journal article" date="2012" name="J. Bacteriol.">
        <title>Genome Sequence of the Protease-Producing Bacterium Rheinheimera nanhaiensis E407-8T, Isolated from Deep-Sea Sediment of the South China Sea.</title>
        <authorList>
            <person name="Zhang X.-Y."/>
            <person name="Zhang Y.-J."/>
            <person name="Qin Q.-L."/>
            <person name="Xie B.-B."/>
            <person name="Chen X.-L."/>
            <person name="Zhou B.-C."/>
            <person name="Zhang Y.-Z."/>
        </authorList>
    </citation>
    <scope>NUCLEOTIDE SEQUENCE [LARGE SCALE GENOMIC DNA]</scope>
    <source>
        <strain evidence="1 2">E407-8</strain>
    </source>
</reference>
<gene>
    <name evidence="1" type="ORF">RNAN_3777</name>
</gene>
<organism evidence="1 2">
    <name type="scientific">Rheinheimera nanhaiensis E407-8</name>
    <dbReference type="NCBI Taxonomy" id="562729"/>
    <lineage>
        <taxon>Bacteria</taxon>
        <taxon>Pseudomonadati</taxon>
        <taxon>Pseudomonadota</taxon>
        <taxon>Gammaproteobacteria</taxon>
        <taxon>Chromatiales</taxon>
        <taxon>Chromatiaceae</taxon>
        <taxon>Rheinheimera</taxon>
    </lineage>
</organism>
<evidence type="ECO:0000313" key="2">
    <source>
        <dbReference type="Proteomes" id="UP000004374"/>
    </source>
</evidence>
<sequence>MLHQGKFEEFADKFGYAVALERKHVVAISADFNAALESVGASGLNSENIGTFKISLVEPTSIGINGIIEHIVEADNGRELLIEYVFSDSDGKSHITCEQISVLP</sequence>
<dbReference type="STRING" id="562729.RNAN_3777"/>
<evidence type="ECO:0000313" key="1">
    <source>
        <dbReference type="EMBL" id="GAB60750.1"/>
    </source>
</evidence>
<dbReference type="AlphaFoldDB" id="I1E372"/>
<dbReference type="EMBL" id="BAFK01000044">
    <property type="protein sequence ID" value="GAB60750.1"/>
    <property type="molecule type" value="Genomic_DNA"/>
</dbReference>
<comment type="caution">
    <text evidence="1">The sequence shown here is derived from an EMBL/GenBank/DDBJ whole genome shotgun (WGS) entry which is preliminary data.</text>
</comment>
<protein>
    <submittedName>
        <fullName evidence="1">Uncharacterized protein</fullName>
    </submittedName>
</protein>